<comment type="similarity">
    <text evidence="1">Belongs to the argonaute family. Long pAgo subfamily.</text>
</comment>
<evidence type="ECO:0000256" key="2">
    <source>
        <dbReference type="ARBA" id="ARBA00035032"/>
    </source>
</evidence>
<proteinExistence type="inferred from homology"/>
<evidence type="ECO:0000256" key="1">
    <source>
        <dbReference type="ARBA" id="ARBA00035012"/>
    </source>
</evidence>
<dbReference type="Gene3D" id="3.40.50.2300">
    <property type="match status" value="1"/>
</dbReference>
<dbReference type="SMART" id="SM00950">
    <property type="entry name" value="Piwi"/>
    <property type="match status" value="1"/>
</dbReference>
<dbReference type="InterPro" id="IPR012337">
    <property type="entry name" value="RNaseH-like_sf"/>
</dbReference>
<protein>
    <recommendedName>
        <fullName evidence="2">Protein argonaute</fullName>
    </recommendedName>
</protein>
<dbReference type="SUPFAM" id="SSF53098">
    <property type="entry name" value="Ribonuclease H-like"/>
    <property type="match status" value="1"/>
</dbReference>
<gene>
    <name evidence="4" type="ORF">ACFQ1Z_10080</name>
</gene>
<reference evidence="5" key="1">
    <citation type="journal article" date="2019" name="Int. J. Syst. Evol. Microbiol.">
        <title>The Global Catalogue of Microorganisms (GCM) 10K type strain sequencing project: providing services to taxonomists for standard genome sequencing and annotation.</title>
        <authorList>
            <consortium name="The Broad Institute Genomics Platform"/>
            <consortium name="The Broad Institute Genome Sequencing Center for Infectious Disease"/>
            <person name="Wu L."/>
            <person name="Ma J."/>
        </authorList>
    </citation>
    <scope>NUCLEOTIDE SEQUENCE [LARGE SCALE GENOMIC DNA]</scope>
    <source>
        <strain evidence="5">CCUG 58412</strain>
    </source>
</reference>
<dbReference type="InterPro" id="IPR003165">
    <property type="entry name" value="Piwi"/>
</dbReference>
<comment type="caution">
    <text evidence="4">The sequence shown here is derived from an EMBL/GenBank/DDBJ whole genome shotgun (WGS) entry which is preliminary data.</text>
</comment>
<dbReference type="InterPro" id="IPR036397">
    <property type="entry name" value="RNaseH_sf"/>
</dbReference>
<sequence length="482" mass="53668">MAKDFNASKLPPFVLLDEPYLTFDSLEANAKSMHPLKGLIEHGPFTNHIFSRYTPKLRVAIVSPTSGYNRIVKLMKELQNSHAASDRKEYLPNFPGFEKVFGIGFGSSHSGFHIKWSDALGTSDEFPTQQSVLKDRLFKAIKQLALAKEHFDVAVFHLPDQWDSASRSDDFNAHDHLKSLGAIYQIPTQVINDRAFDFGYKASIAWRLSIAMYVKAGGIPWKLDAIPGVPEGTAYVGLAYALRGNPENAHYVTCCSQVFDMDGGGMEFVAYEARDPVTDLVEARKNPYLSRDDMRAVLARSLQLYQKRNGGKLPKRMVIHKTTAFKDDEINGAHDALAGIPEVECIEISSTSWRGVWLVETGNKERPTKPAKYPIPRGTMMPLSENSALMWIAGNAPDVSSTSDYYQGKKGIPRPLLLTRRSGSGPLDIIAAEALALSKMDWNNDALYDPVPVTITYSKSLARTIASVRDLPNQAYPYRLFM</sequence>
<dbReference type="EMBL" id="JBHTKB010000002">
    <property type="protein sequence ID" value="MFD0913894.1"/>
    <property type="molecule type" value="Genomic_DNA"/>
</dbReference>
<dbReference type="CDD" id="cd04659">
    <property type="entry name" value="Piwi_piwi-like_ProArk"/>
    <property type="match status" value="1"/>
</dbReference>
<dbReference type="Proteomes" id="UP001597128">
    <property type="component" value="Unassembled WGS sequence"/>
</dbReference>
<keyword evidence="5" id="KW-1185">Reference proteome</keyword>
<evidence type="ECO:0000313" key="5">
    <source>
        <dbReference type="Proteomes" id="UP001597128"/>
    </source>
</evidence>
<organism evidence="4 5">
    <name type="scientific">Methylophilus luteus</name>
    <dbReference type="NCBI Taxonomy" id="640108"/>
    <lineage>
        <taxon>Bacteria</taxon>
        <taxon>Pseudomonadati</taxon>
        <taxon>Pseudomonadota</taxon>
        <taxon>Betaproteobacteria</taxon>
        <taxon>Nitrosomonadales</taxon>
        <taxon>Methylophilaceae</taxon>
        <taxon>Methylophilus</taxon>
    </lineage>
</organism>
<evidence type="ECO:0000259" key="3">
    <source>
        <dbReference type="SMART" id="SM00950"/>
    </source>
</evidence>
<dbReference type="RefSeq" id="WP_379057378.1">
    <property type="nucleotide sequence ID" value="NZ_JBHTKB010000002.1"/>
</dbReference>
<accession>A0ABW3F7Q3</accession>
<dbReference type="Gene3D" id="3.30.420.10">
    <property type="entry name" value="Ribonuclease H-like superfamily/Ribonuclease H"/>
    <property type="match status" value="1"/>
</dbReference>
<evidence type="ECO:0000313" key="4">
    <source>
        <dbReference type="EMBL" id="MFD0913894.1"/>
    </source>
</evidence>
<name>A0ABW3F7Q3_9PROT</name>
<feature type="domain" description="Piwi" evidence="3">
    <location>
        <begin position="153"/>
        <end position="470"/>
    </location>
</feature>